<accession>A0A1X7SH29</accession>
<dbReference type="AlphaFoldDB" id="A0A1X7SH29"/>
<sequence length="68" mass="7955">MVHILNSWELIRILGRRPCTFRTFTCLVQRAERSAAIRTDPHSSNALPLESIQIRFQHQRNVRTSVIL</sequence>
<dbReference type="EnsemblMetazoa" id="Aqu2.1.01395_001">
    <property type="protein sequence ID" value="Aqu2.1.01395_001"/>
    <property type="gene ID" value="Aqu2.1.01395"/>
</dbReference>
<name>A0A1X7SH29_AMPQE</name>
<proteinExistence type="predicted"/>
<dbReference type="InParanoid" id="A0A1X7SH29"/>
<evidence type="ECO:0000313" key="1">
    <source>
        <dbReference type="EnsemblMetazoa" id="Aqu2.1.01395_001"/>
    </source>
</evidence>
<organism evidence="1">
    <name type="scientific">Amphimedon queenslandica</name>
    <name type="common">Sponge</name>
    <dbReference type="NCBI Taxonomy" id="400682"/>
    <lineage>
        <taxon>Eukaryota</taxon>
        <taxon>Metazoa</taxon>
        <taxon>Porifera</taxon>
        <taxon>Demospongiae</taxon>
        <taxon>Heteroscleromorpha</taxon>
        <taxon>Haplosclerida</taxon>
        <taxon>Niphatidae</taxon>
        <taxon>Amphimedon</taxon>
    </lineage>
</organism>
<protein>
    <submittedName>
        <fullName evidence="1">Uncharacterized protein</fullName>
    </submittedName>
</protein>
<reference evidence="1" key="1">
    <citation type="submission" date="2017-05" db="UniProtKB">
        <authorList>
            <consortium name="EnsemblMetazoa"/>
        </authorList>
    </citation>
    <scope>IDENTIFICATION</scope>
</reference>